<feature type="transmembrane region" description="Helical" evidence="1">
    <location>
        <begin position="56"/>
        <end position="74"/>
    </location>
</feature>
<dbReference type="EMBL" id="RCZY01000002">
    <property type="protein sequence ID" value="RRE43286.1"/>
    <property type="molecule type" value="Genomic_DNA"/>
</dbReference>
<accession>A0A3P2EGC6</accession>
<organism evidence="3 4">
    <name type="scientific">Klebsiella pneumoniae</name>
    <dbReference type="NCBI Taxonomy" id="573"/>
    <lineage>
        <taxon>Bacteria</taxon>
        <taxon>Pseudomonadati</taxon>
        <taxon>Pseudomonadota</taxon>
        <taxon>Gammaproteobacteria</taxon>
        <taxon>Enterobacterales</taxon>
        <taxon>Enterobacteriaceae</taxon>
        <taxon>Klebsiella/Raoultella group</taxon>
        <taxon>Klebsiella</taxon>
        <taxon>Klebsiella pneumoniae complex</taxon>
    </lineage>
</organism>
<keyword evidence="1" id="KW-0472">Membrane</keyword>
<keyword evidence="1" id="KW-1133">Transmembrane helix</keyword>
<dbReference type="Proteomes" id="UP000272440">
    <property type="component" value="Unassembled WGS sequence"/>
</dbReference>
<keyword evidence="1" id="KW-0812">Transmembrane</keyword>
<proteinExistence type="predicted"/>
<name>A0A3P2EGC6_KLEPN</name>
<protein>
    <recommendedName>
        <fullName evidence="2">Putative cyclic diguanylate phosphodiesterase CSS motif-containing domain-containing protein</fullName>
    </recommendedName>
</protein>
<dbReference type="Pfam" id="PF12792">
    <property type="entry name" value="CSS-motif"/>
    <property type="match status" value="1"/>
</dbReference>
<gene>
    <name evidence="3" type="ORF">EAO28_05625</name>
</gene>
<evidence type="ECO:0000313" key="3">
    <source>
        <dbReference type="EMBL" id="RRE43286.1"/>
    </source>
</evidence>
<comment type="caution">
    <text evidence="3">The sequence shown here is derived from an EMBL/GenBank/DDBJ whole genome shotgun (WGS) entry which is preliminary data.</text>
</comment>
<dbReference type="InterPro" id="IPR024744">
    <property type="entry name" value="CSS-motif_dom"/>
</dbReference>
<feature type="domain" description="Putative cyclic diguanylate phosphodiesterase CSS motif-containing" evidence="2">
    <location>
        <begin position="83"/>
        <end position="161"/>
    </location>
</feature>
<sequence length="181" mass="20783">MRTVLLPRCIHPRGAGRHYLLASQNLCNYSIAALNYDKFASRENIMMNSNKKTNKYVMVIICITFTLSMFYLSTKAVIYILNKRDVEGFAESILERSVLFMEQIEFVESKSKSVNESAVCTKEHIKKLREILWPQRFIKDIAYANQGTLLCTALWGDDLAPEKLNNNYNSVKYGKGFGCLM</sequence>
<evidence type="ECO:0000256" key="1">
    <source>
        <dbReference type="SAM" id="Phobius"/>
    </source>
</evidence>
<dbReference type="AlphaFoldDB" id="A0A3P2EGC6"/>
<evidence type="ECO:0000313" key="4">
    <source>
        <dbReference type="Proteomes" id="UP000272440"/>
    </source>
</evidence>
<reference evidence="3 4" key="1">
    <citation type="journal article" date="2019" name="Antimicrob. Agents Chemother.">
        <title>Applying Rapid Whole Genome Sequencing to Predict Phenotypic Antimicrobial Susceptibility Testing Results Among Carbapenem-Resistant Klebsiella pneumoniae Clinical Isolates.</title>
        <authorList>
            <person name="Tamma P.D."/>
            <person name="Fan Y."/>
            <person name="Bergman Y."/>
            <person name="Pertea G."/>
            <person name="Kazmi A."/>
            <person name="Lewis S."/>
            <person name="Carroll K.C."/>
            <person name="Schatz M.C."/>
            <person name="Timp W."/>
            <person name="Simner P.J."/>
        </authorList>
    </citation>
    <scope>NUCLEOTIDE SEQUENCE [LARGE SCALE GENOMIC DNA]</scope>
    <source>
        <strain evidence="3 4">KLPN_33</strain>
    </source>
</reference>
<evidence type="ECO:0000259" key="2">
    <source>
        <dbReference type="Pfam" id="PF12792"/>
    </source>
</evidence>